<evidence type="ECO:0000256" key="4">
    <source>
        <dbReference type="ARBA" id="ARBA00023136"/>
    </source>
</evidence>
<evidence type="ECO:0000256" key="2">
    <source>
        <dbReference type="ARBA" id="ARBA00022692"/>
    </source>
</evidence>
<keyword evidence="8" id="KW-1185">Reference proteome</keyword>
<accession>A0ABV9LR37</accession>
<feature type="transmembrane region" description="Helical" evidence="5">
    <location>
        <begin position="115"/>
        <end position="134"/>
    </location>
</feature>
<dbReference type="InterPro" id="IPR025423">
    <property type="entry name" value="TMEM205-like"/>
</dbReference>
<reference evidence="8" key="1">
    <citation type="journal article" date="2019" name="Int. J. Syst. Evol. Microbiol.">
        <title>The Global Catalogue of Microorganisms (GCM) 10K type strain sequencing project: providing services to taxonomists for standard genome sequencing and annotation.</title>
        <authorList>
            <consortium name="The Broad Institute Genomics Platform"/>
            <consortium name="The Broad Institute Genome Sequencing Center for Infectious Disease"/>
            <person name="Wu L."/>
            <person name="Ma J."/>
        </authorList>
    </citation>
    <scope>NUCLEOTIDE SEQUENCE [LARGE SCALE GENOMIC DNA]</scope>
    <source>
        <strain evidence="8">KACC 12507</strain>
    </source>
</reference>
<proteinExistence type="predicted"/>
<evidence type="ECO:0000256" key="3">
    <source>
        <dbReference type="ARBA" id="ARBA00022989"/>
    </source>
</evidence>
<keyword evidence="4 5" id="KW-0472">Membrane</keyword>
<name>A0ABV9LR37_9ALTE</name>
<evidence type="ECO:0000256" key="5">
    <source>
        <dbReference type="SAM" id="Phobius"/>
    </source>
</evidence>
<dbReference type="EMBL" id="JBHSGU010000002">
    <property type="protein sequence ID" value="MFC4698962.1"/>
    <property type="molecule type" value="Genomic_DNA"/>
</dbReference>
<dbReference type="Pfam" id="PF13664">
    <property type="entry name" value="DUF4149"/>
    <property type="match status" value="1"/>
</dbReference>
<evidence type="ECO:0000313" key="7">
    <source>
        <dbReference type="EMBL" id="MFC4698962.1"/>
    </source>
</evidence>
<evidence type="ECO:0000259" key="6">
    <source>
        <dbReference type="Pfam" id="PF13664"/>
    </source>
</evidence>
<feature type="transmembrane region" description="Helical" evidence="5">
    <location>
        <begin position="71"/>
        <end position="89"/>
    </location>
</feature>
<feature type="transmembrane region" description="Helical" evidence="5">
    <location>
        <begin position="6"/>
        <end position="32"/>
    </location>
</feature>
<protein>
    <submittedName>
        <fullName evidence="7">DUF4149 domain-containing protein</fullName>
    </submittedName>
</protein>
<evidence type="ECO:0000256" key="1">
    <source>
        <dbReference type="ARBA" id="ARBA00004370"/>
    </source>
</evidence>
<feature type="domain" description="TMEM205-like" evidence="6">
    <location>
        <begin position="8"/>
        <end position="105"/>
    </location>
</feature>
<comment type="caution">
    <text evidence="7">The sequence shown here is derived from an EMBL/GenBank/DDBJ whole genome shotgun (WGS) entry which is preliminary data.</text>
</comment>
<gene>
    <name evidence="7" type="ORF">ACFO4O_02150</name>
</gene>
<evidence type="ECO:0000313" key="8">
    <source>
        <dbReference type="Proteomes" id="UP001595897"/>
    </source>
</evidence>
<dbReference type="Proteomes" id="UP001595897">
    <property type="component" value="Unassembled WGS sequence"/>
</dbReference>
<feature type="transmembrane region" description="Helical" evidence="5">
    <location>
        <begin position="44"/>
        <end position="65"/>
    </location>
</feature>
<dbReference type="RefSeq" id="WP_382405656.1">
    <property type="nucleotide sequence ID" value="NZ_JBHSGU010000002.1"/>
</dbReference>
<sequence>MLEFIQLLLVAIVIGGMVTFQILFAPLVFIKLPNDVARPFIRKFFPFYYLYFGILSLALVVISFALLSQNYGIWICVMHIALAIGFILSRQVFMPLANKATDEGRKPDFDRYHRITVLINTLQLMSMIGVLWLIS</sequence>
<keyword evidence="2 5" id="KW-0812">Transmembrane</keyword>
<organism evidence="7 8">
    <name type="scientific">Glaciecola siphonariae</name>
    <dbReference type="NCBI Taxonomy" id="521012"/>
    <lineage>
        <taxon>Bacteria</taxon>
        <taxon>Pseudomonadati</taxon>
        <taxon>Pseudomonadota</taxon>
        <taxon>Gammaproteobacteria</taxon>
        <taxon>Alteromonadales</taxon>
        <taxon>Alteromonadaceae</taxon>
        <taxon>Glaciecola</taxon>
    </lineage>
</organism>
<comment type="subcellular location">
    <subcellularLocation>
        <location evidence="1">Membrane</location>
    </subcellularLocation>
</comment>
<keyword evidence="3 5" id="KW-1133">Transmembrane helix</keyword>